<dbReference type="OrthoDB" id="5893017at2"/>
<keyword evidence="1" id="KW-0732">Signal</keyword>
<feature type="domain" description="DUF4174" evidence="2">
    <location>
        <begin position="31"/>
        <end position="138"/>
    </location>
</feature>
<dbReference type="Proteomes" id="UP000275281">
    <property type="component" value="Unassembled WGS sequence"/>
</dbReference>
<evidence type="ECO:0000313" key="4">
    <source>
        <dbReference type="Proteomes" id="UP000275281"/>
    </source>
</evidence>
<organism evidence="3 4">
    <name type="scientific">Alteromonas sediminis</name>
    <dbReference type="NCBI Taxonomy" id="2259342"/>
    <lineage>
        <taxon>Bacteria</taxon>
        <taxon>Pseudomonadati</taxon>
        <taxon>Pseudomonadota</taxon>
        <taxon>Gammaproteobacteria</taxon>
        <taxon>Alteromonadales</taxon>
        <taxon>Alteromonadaceae</taxon>
        <taxon>Alteromonas/Salinimonas group</taxon>
        <taxon>Alteromonas</taxon>
    </lineage>
</organism>
<keyword evidence="4" id="KW-1185">Reference proteome</keyword>
<accession>A0A3N5YEF0</accession>
<reference evidence="3 4" key="1">
    <citation type="submission" date="2018-11" db="EMBL/GenBank/DDBJ databases">
        <authorList>
            <person name="Ye M.-Q."/>
            <person name="Du Z.-J."/>
        </authorList>
    </citation>
    <scope>NUCLEOTIDE SEQUENCE [LARGE SCALE GENOMIC DNA]</scope>
    <source>
        <strain evidence="3 4">U0105</strain>
    </source>
</reference>
<protein>
    <submittedName>
        <fullName evidence="3">DUF4174 domain-containing protein</fullName>
    </submittedName>
</protein>
<dbReference type="Pfam" id="PF13778">
    <property type="entry name" value="DUF4174"/>
    <property type="match status" value="1"/>
</dbReference>
<dbReference type="EMBL" id="RPOK01000001">
    <property type="protein sequence ID" value="RPJ68095.1"/>
    <property type="molecule type" value="Genomic_DNA"/>
</dbReference>
<sequence length="148" mass="17363">MFTYQINMKNIALILLLNVLTLPLSATPFWAQYKWQSRIVVYYAESESDMSASIVNAHQYEWAFSERRLRFIVVFEETVRRFPDNGDNVTLQPDNAYAVSPGESLLIGLDGGIKHHYTDLVWQEIFRDIDRMPMRRAEIEQRKQSKDS</sequence>
<proteinExistence type="predicted"/>
<dbReference type="InterPro" id="IPR025232">
    <property type="entry name" value="DUF4174"/>
</dbReference>
<name>A0A3N5YEF0_9ALTE</name>
<dbReference type="AlphaFoldDB" id="A0A3N5YEF0"/>
<comment type="caution">
    <text evidence="3">The sequence shown here is derived from an EMBL/GenBank/DDBJ whole genome shotgun (WGS) entry which is preliminary data.</text>
</comment>
<gene>
    <name evidence="3" type="ORF">DRW07_01395</name>
</gene>
<evidence type="ECO:0000313" key="3">
    <source>
        <dbReference type="EMBL" id="RPJ68095.1"/>
    </source>
</evidence>
<evidence type="ECO:0000256" key="1">
    <source>
        <dbReference type="ARBA" id="ARBA00022729"/>
    </source>
</evidence>
<evidence type="ECO:0000259" key="2">
    <source>
        <dbReference type="Pfam" id="PF13778"/>
    </source>
</evidence>